<evidence type="ECO:0000256" key="5">
    <source>
        <dbReference type="ARBA" id="ARBA00023136"/>
    </source>
</evidence>
<dbReference type="EMBL" id="JBBPCC010000023">
    <property type="protein sequence ID" value="MEK8131792.1"/>
    <property type="molecule type" value="Genomic_DNA"/>
</dbReference>
<dbReference type="RefSeq" id="WP_341418919.1">
    <property type="nucleotide sequence ID" value="NZ_JBBPCC010000023.1"/>
</dbReference>
<keyword evidence="8" id="KW-1185">Reference proteome</keyword>
<dbReference type="Proteomes" id="UP001469365">
    <property type="component" value="Unassembled WGS sequence"/>
</dbReference>
<dbReference type="Pfam" id="PF12679">
    <property type="entry name" value="ABC2_membrane_2"/>
    <property type="match status" value="1"/>
</dbReference>
<evidence type="ECO:0000256" key="1">
    <source>
        <dbReference type="ARBA" id="ARBA00004651"/>
    </source>
</evidence>
<evidence type="ECO:0000256" key="2">
    <source>
        <dbReference type="ARBA" id="ARBA00022475"/>
    </source>
</evidence>
<name>A0ABU9DSI7_9BACL</name>
<sequence length="237" mass="26603">MRRTMAMTRKELQMYFYSPIAYAAFAFFFVIAGYFFSANFLYPPYVVDVRPVFGNITFVFLFIVPLLTMRLVSDELRQGTDELLLTSPISIAEIVVGKFASTLAVLLLLVVGSLLYPLILSAYGPLDQPVLWLSYLAMFLVGAAMMSVGLFASTLSSHQMVSGIASFAILLVFWTIEWLGDTIGGKVKDFLGMFSIVSRAGDLQKGVLDFADVLFYVTFILVFLLLSIQVLERKRWR</sequence>
<evidence type="ECO:0000256" key="4">
    <source>
        <dbReference type="ARBA" id="ARBA00022989"/>
    </source>
</evidence>
<comment type="subcellular location">
    <subcellularLocation>
        <location evidence="1">Cell membrane</location>
        <topology evidence="1">Multi-pass membrane protein</topology>
    </subcellularLocation>
</comment>
<feature type="transmembrane region" description="Helical" evidence="6">
    <location>
        <begin position="131"/>
        <end position="153"/>
    </location>
</feature>
<evidence type="ECO:0000256" key="3">
    <source>
        <dbReference type="ARBA" id="ARBA00022692"/>
    </source>
</evidence>
<accession>A0ABU9DSI7</accession>
<feature type="transmembrane region" description="Helical" evidence="6">
    <location>
        <begin position="160"/>
        <end position="180"/>
    </location>
</feature>
<dbReference type="InterPro" id="IPR051449">
    <property type="entry name" value="ABC-2_transporter_component"/>
</dbReference>
<proteinExistence type="predicted"/>
<feature type="transmembrane region" description="Helical" evidence="6">
    <location>
        <begin position="52"/>
        <end position="73"/>
    </location>
</feature>
<protein>
    <submittedName>
        <fullName evidence="7">ABC transporter permease</fullName>
    </submittedName>
</protein>
<evidence type="ECO:0000313" key="8">
    <source>
        <dbReference type="Proteomes" id="UP001469365"/>
    </source>
</evidence>
<organism evidence="7 8">
    <name type="scientific">Paenibacillus filicis</name>
    <dbReference type="NCBI Taxonomy" id="669464"/>
    <lineage>
        <taxon>Bacteria</taxon>
        <taxon>Bacillati</taxon>
        <taxon>Bacillota</taxon>
        <taxon>Bacilli</taxon>
        <taxon>Bacillales</taxon>
        <taxon>Paenibacillaceae</taxon>
        <taxon>Paenibacillus</taxon>
    </lineage>
</organism>
<keyword evidence="4 6" id="KW-1133">Transmembrane helix</keyword>
<evidence type="ECO:0000256" key="6">
    <source>
        <dbReference type="SAM" id="Phobius"/>
    </source>
</evidence>
<reference evidence="7 8" key="1">
    <citation type="submission" date="2024-04" db="EMBL/GenBank/DDBJ databases">
        <title>draft genome sequnece of Paenibacillus filicis.</title>
        <authorList>
            <person name="Kim D.-U."/>
        </authorList>
    </citation>
    <scope>NUCLEOTIDE SEQUENCE [LARGE SCALE GENOMIC DNA]</scope>
    <source>
        <strain evidence="7 8">KACC14197</strain>
    </source>
</reference>
<dbReference type="PANTHER" id="PTHR30294">
    <property type="entry name" value="MEMBRANE COMPONENT OF ABC TRANSPORTER YHHJ-RELATED"/>
    <property type="match status" value="1"/>
</dbReference>
<keyword evidence="2" id="KW-1003">Cell membrane</keyword>
<gene>
    <name evidence="7" type="ORF">WMW72_28175</name>
</gene>
<comment type="caution">
    <text evidence="7">The sequence shown here is derived from an EMBL/GenBank/DDBJ whole genome shotgun (WGS) entry which is preliminary data.</text>
</comment>
<feature type="transmembrane region" description="Helical" evidence="6">
    <location>
        <begin position="94"/>
        <end position="119"/>
    </location>
</feature>
<keyword evidence="5 6" id="KW-0472">Membrane</keyword>
<feature type="transmembrane region" description="Helical" evidence="6">
    <location>
        <begin position="213"/>
        <end position="231"/>
    </location>
</feature>
<feature type="transmembrane region" description="Helical" evidence="6">
    <location>
        <begin position="20"/>
        <end position="40"/>
    </location>
</feature>
<evidence type="ECO:0000313" key="7">
    <source>
        <dbReference type="EMBL" id="MEK8131792.1"/>
    </source>
</evidence>
<dbReference type="PANTHER" id="PTHR30294:SF29">
    <property type="entry name" value="MULTIDRUG ABC TRANSPORTER PERMEASE YBHS-RELATED"/>
    <property type="match status" value="1"/>
</dbReference>
<keyword evidence="3 6" id="KW-0812">Transmembrane</keyword>